<dbReference type="RefSeq" id="WP_118887504.1">
    <property type="nucleotide sequence ID" value="NZ_CP032100.1"/>
</dbReference>
<dbReference type="KEGG" id="asui:ASUIS_2529"/>
<feature type="domain" description="Polymerase/histidinol phosphatase N-terminal" evidence="8">
    <location>
        <begin position="8"/>
        <end position="75"/>
    </location>
</feature>
<dbReference type="InterPro" id="IPR004013">
    <property type="entry name" value="PHP_dom"/>
</dbReference>
<evidence type="ECO:0000256" key="3">
    <source>
        <dbReference type="ARBA" id="ARBA00022679"/>
    </source>
</evidence>
<organism evidence="9 10">
    <name type="scientific">Arcobacter suis CECT 7833</name>
    <dbReference type="NCBI Taxonomy" id="663365"/>
    <lineage>
        <taxon>Bacteria</taxon>
        <taxon>Pseudomonadati</taxon>
        <taxon>Campylobacterota</taxon>
        <taxon>Epsilonproteobacteria</taxon>
        <taxon>Campylobacterales</taxon>
        <taxon>Arcobacteraceae</taxon>
        <taxon>Arcobacter</taxon>
    </lineage>
</organism>
<dbReference type="InterPro" id="IPR029460">
    <property type="entry name" value="DNAPol_HHH"/>
</dbReference>
<protein>
    <recommendedName>
        <fullName evidence="2">DNA polymerase III subunit alpha</fullName>
        <ecNumber evidence="1">2.7.7.7</ecNumber>
    </recommendedName>
</protein>
<dbReference type="PANTHER" id="PTHR32294:SF0">
    <property type="entry name" value="DNA POLYMERASE III SUBUNIT ALPHA"/>
    <property type="match status" value="1"/>
</dbReference>
<dbReference type="InterPro" id="IPR016195">
    <property type="entry name" value="Pol/histidinol_Pase-like"/>
</dbReference>
<dbReference type="Proteomes" id="UP000263040">
    <property type="component" value="Chromosome"/>
</dbReference>
<dbReference type="Gene3D" id="1.10.150.870">
    <property type="match status" value="1"/>
</dbReference>
<dbReference type="CDD" id="cd12113">
    <property type="entry name" value="PHP_PolIIIA_DnaE3"/>
    <property type="match status" value="1"/>
</dbReference>
<dbReference type="GO" id="GO:0008408">
    <property type="term" value="F:3'-5' exonuclease activity"/>
    <property type="evidence" value="ECO:0007669"/>
    <property type="project" value="InterPro"/>
</dbReference>
<evidence type="ECO:0000313" key="10">
    <source>
        <dbReference type="Proteomes" id="UP000263040"/>
    </source>
</evidence>
<dbReference type="InterPro" id="IPR041931">
    <property type="entry name" value="DNA_pol3_alpha_thumb_dom"/>
</dbReference>
<dbReference type="PANTHER" id="PTHR32294">
    <property type="entry name" value="DNA POLYMERASE III SUBUNIT ALPHA"/>
    <property type="match status" value="1"/>
</dbReference>
<dbReference type="NCBIfam" id="NF004226">
    <property type="entry name" value="PRK05673.1"/>
    <property type="match status" value="1"/>
</dbReference>
<evidence type="ECO:0000313" key="9">
    <source>
        <dbReference type="EMBL" id="AXX90943.1"/>
    </source>
</evidence>
<keyword evidence="10" id="KW-1185">Reference proteome</keyword>
<accession>A0AAD0WRV0</accession>
<keyword evidence="5" id="KW-0235">DNA replication</keyword>
<dbReference type="Pfam" id="PF17657">
    <property type="entry name" value="DNA_pol3_finger"/>
    <property type="match status" value="1"/>
</dbReference>
<dbReference type="InterPro" id="IPR003141">
    <property type="entry name" value="Pol/His_phosphatase_N"/>
</dbReference>
<dbReference type="SMART" id="SM00481">
    <property type="entry name" value="POLIIIAc"/>
    <property type="match status" value="1"/>
</dbReference>
<keyword evidence="6" id="KW-0239">DNA-directed DNA polymerase</keyword>
<dbReference type="GO" id="GO:0003887">
    <property type="term" value="F:DNA-directed DNA polymerase activity"/>
    <property type="evidence" value="ECO:0007669"/>
    <property type="project" value="UniProtKB-KW"/>
</dbReference>
<dbReference type="AlphaFoldDB" id="A0AAD0WRV0"/>
<name>A0AAD0WRV0_9BACT</name>
<evidence type="ECO:0000256" key="4">
    <source>
        <dbReference type="ARBA" id="ARBA00022695"/>
    </source>
</evidence>
<evidence type="ECO:0000256" key="6">
    <source>
        <dbReference type="ARBA" id="ARBA00022932"/>
    </source>
</evidence>
<proteinExistence type="predicted"/>
<dbReference type="EC" id="2.7.7.7" evidence="1"/>
<evidence type="ECO:0000256" key="2">
    <source>
        <dbReference type="ARBA" id="ARBA00019114"/>
    </source>
</evidence>
<reference evidence="9 10" key="1">
    <citation type="submission" date="2018-08" db="EMBL/GenBank/DDBJ databases">
        <title>Complete genome of the Arcobacter suis type strain LMG 26152.</title>
        <authorList>
            <person name="Miller W.G."/>
            <person name="Yee E."/>
            <person name="Bono J.L."/>
        </authorList>
    </citation>
    <scope>NUCLEOTIDE SEQUENCE [LARGE SCALE GENOMIC DNA]</scope>
    <source>
        <strain evidence="9 10">CECT 7833</strain>
    </source>
</reference>
<dbReference type="Pfam" id="PF07733">
    <property type="entry name" value="DNA_pol3_alpha"/>
    <property type="match status" value="1"/>
</dbReference>
<evidence type="ECO:0000256" key="1">
    <source>
        <dbReference type="ARBA" id="ARBA00012417"/>
    </source>
</evidence>
<comment type="catalytic activity">
    <reaction evidence="7">
        <text>DNA(n) + a 2'-deoxyribonucleoside 5'-triphosphate = DNA(n+1) + diphosphate</text>
        <dbReference type="Rhea" id="RHEA:22508"/>
        <dbReference type="Rhea" id="RHEA-COMP:17339"/>
        <dbReference type="Rhea" id="RHEA-COMP:17340"/>
        <dbReference type="ChEBI" id="CHEBI:33019"/>
        <dbReference type="ChEBI" id="CHEBI:61560"/>
        <dbReference type="ChEBI" id="CHEBI:173112"/>
        <dbReference type="EC" id="2.7.7.7"/>
    </reaction>
</comment>
<dbReference type="InterPro" id="IPR040982">
    <property type="entry name" value="DNA_pol3_finger"/>
</dbReference>
<sequence>MSDTPKFTHLHLHTEYSLLDGANKIKPLAKKVKKMGMTSVAMTDHGNMFGAIDFYNAMRAEGIKPIIGMEAYIHNSEDIGDKTNRQRFHLCLYAKNDIGYKNLMFLSSQAYMHGFYYYPRINKQLLKDNAEGLVCSAACLQGEVNWHLNTQSERNVKNGAKGYEEAKKIALEYKEIFGDDFYLEIMRHGISDQHFVDDQILRISKETGIKVVATNDTHYLEQKDADAHEAFMCIAMNKLYDDPKRLRHSVHEFYLKSPEQIAKLYADIPEALEATQEIADKCNLEIKLGNPTPPNFKFTRQKSEISNLVLPEPDVEYSLENDKILFIHECRIGLEDRLKIVPPEHHQEYRDRLEVEIEIINNMRFPGYMLIVWDFVIVAKQMGIPVGPGRGSAAGSLVAFSLKITDIDPIPYGLLFERFLNPERVSMPDIDMDFCQARRGEIIDYVVQQYGRANVAQIITFGKLLAKGVIRDVARVLDMPYARADAMAKLIPDELGINLTSSYEKEPKIKELCDADPQAARVWEYALALEGLNRNAGTHAAGVVISNEPLWKKTPLFKPSGLDTLATQYNGKYVEDVDLIKFDFLGLKTLTVIEEANKLIEQRHGKRVDFITADVNDKGVYDLIQTGNTMGLFQIESDGMQDLCKRLKPSNFEDIIAVLALYRPGPMESGMLDDFIDRKHGRAEINYFYDEFDAPLRPILETTYGVIVYQEQVMQIVQTIGGFSLGGADLVRRAMGKKIKEEMDRLKGEFADGGVKKGYQKPHCEELFDLIVKFAGYGFNKSHSAAYALVTFYTSYLKKYYPSEFMAALLTLEKDNTDKVVKYVDEVKRLGLDLFPPDINKSDLVFSAKKIEDKEVVMFGMGAIKGAGDVAINSILKARNEGGLFTDLPDFISRIDGSKVNKRVIESLTKAGAFDGFGYSRQALLNQIEKIVETVGKAAVAKKMATGSLFGDSDELTKIDIELEHLPEFEAKEILELEKASLGFYVSGHPLDEYREQLDKINYTLSSQIDELEDGSQALFVGKIENITERISKKGNKFGIATIMDFHGTIELMLFEDRLKELKDDYDLNEPIAFKVRISKDENFTRMNILKIESIKEAKNEKIKTKQKEVVEPPLTIAIPFSNDENLMYKLFDIVANNQGKRELKILIKSKLADLELETGFKVTSQVENLIQQLEGVYIVA</sequence>
<evidence type="ECO:0000256" key="7">
    <source>
        <dbReference type="ARBA" id="ARBA00049244"/>
    </source>
</evidence>
<dbReference type="Pfam" id="PF02811">
    <property type="entry name" value="PHP"/>
    <property type="match status" value="1"/>
</dbReference>
<dbReference type="Gene3D" id="1.10.10.1600">
    <property type="entry name" value="Bacterial DNA polymerase III alpha subunit, thumb domain"/>
    <property type="match status" value="1"/>
</dbReference>
<evidence type="ECO:0000256" key="5">
    <source>
        <dbReference type="ARBA" id="ARBA00022705"/>
    </source>
</evidence>
<dbReference type="NCBIfam" id="TIGR00594">
    <property type="entry name" value="polc"/>
    <property type="match status" value="1"/>
</dbReference>
<dbReference type="CDD" id="cd04485">
    <property type="entry name" value="DnaE_OBF"/>
    <property type="match status" value="1"/>
</dbReference>
<dbReference type="InterPro" id="IPR004805">
    <property type="entry name" value="DnaE2/DnaE/PolC"/>
</dbReference>
<keyword evidence="4 9" id="KW-0548">Nucleotidyltransferase</keyword>
<dbReference type="GO" id="GO:0006260">
    <property type="term" value="P:DNA replication"/>
    <property type="evidence" value="ECO:0007669"/>
    <property type="project" value="UniProtKB-KW"/>
</dbReference>
<dbReference type="EMBL" id="CP032100">
    <property type="protein sequence ID" value="AXX90943.1"/>
    <property type="molecule type" value="Genomic_DNA"/>
</dbReference>
<dbReference type="InterPro" id="IPR011708">
    <property type="entry name" value="DNA_pol3_alpha_NTPase_dom"/>
</dbReference>
<dbReference type="Gene3D" id="3.20.20.140">
    <property type="entry name" value="Metal-dependent hydrolases"/>
    <property type="match status" value="1"/>
</dbReference>
<dbReference type="Pfam" id="PF14579">
    <property type="entry name" value="HHH_6"/>
    <property type="match status" value="1"/>
</dbReference>
<keyword evidence="3 9" id="KW-0808">Transferase</keyword>
<dbReference type="SUPFAM" id="SSF89550">
    <property type="entry name" value="PHP domain-like"/>
    <property type="match status" value="1"/>
</dbReference>
<evidence type="ECO:0000259" key="8">
    <source>
        <dbReference type="SMART" id="SM00481"/>
    </source>
</evidence>
<gene>
    <name evidence="9" type="primary">dnaE</name>
    <name evidence="9" type="ORF">ASUIS_2529</name>
</gene>